<protein>
    <recommendedName>
        <fullName evidence="2">Antitoxin</fullName>
    </recommendedName>
</protein>
<sequence>MASFKQNEIFTATEVVRNFSSVLTKVSSEELKKAVIVKNNKFEAVILGMKEYERLEKAVELLNIVYSQKRQKDGD</sequence>
<dbReference type="Proteomes" id="UP000240535">
    <property type="component" value="Unassembled WGS sequence"/>
</dbReference>
<proteinExistence type="inferred from homology"/>
<gene>
    <name evidence="3" type="ORF">CQ405_03220</name>
</gene>
<name>A0A2P8R2N8_9BACT</name>
<dbReference type="OrthoDB" id="9811091at2"/>
<dbReference type="EMBL" id="PDHH01000002">
    <property type="protein sequence ID" value="PSM52749.1"/>
    <property type="molecule type" value="Genomic_DNA"/>
</dbReference>
<comment type="caution">
    <text evidence="3">The sequence shown here is derived from an EMBL/GenBank/DDBJ whole genome shotgun (WGS) entry which is preliminary data.</text>
</comment>
<evidence type="ECO:0000313" key="3">
    <source>
        <dbReference type="EMBL" id="PSM52749.1"/>
    </source>
</evidence>
<evidence type="ECO:0000256" key="2">
    <source>
        <dbReference type="RuleBase" id="RU362080"/>
    </source>
</evidence>
<organism evidence="3 4">
    <name type="scientific">Campylobacter blaseri</name>
    <dbReference type="NCBI Taxonomy" id="2042961"/>
    <lineage>
        <taxon>Bacteria</taxon>
        <taxon>Pseudomonadati</taxon>
        <taxon>Campylobacterota</taxon>
        <taxon>Epsilonproteobacteria</taxon>
        <taxon>Campylobacterales</taxon>
        <taxon>Campylobacteraceae</taxon>
        <taxon>Campylobacter</taxon>
    </lineage>
</organism>
<dbReference type="InterPro" id="IPR006442">
    <property type="entry name" value="Antitoxin_Phd/YefM"/>
</dbReference>
<dbReference type="SUPFAM" id="SSF143120">
    <property type="entry name" value="YefM-like"/>
    <property type="match status" value="1"/>
</dbReference>
<keyword evidence="4" id="KW-1185">Reference proteome</keyword>
<comment type="similarity">
    <text evidence="1 2">Belongs to the phD/YefM antitoxin family.</text>
</comment>
<dbReference type="Pfam" id="PF02604">
    <property type="entry name" value="PhdYeFM_antitox"/>
    <property type="match status" value="1"/>
</dbReference>
<comment type="function">
    <text evidence="2">Antitoxin component of a type II toxin-antitoxin (TA) system.</text>
</comment>
<dbReference type="Gene3D" id="3.40.1620.10">
    <property type="entry name" value="YefM-like domain"/>
    <property type="match status" value="1"/>
</dbReference>
<dbReference type="RefSeq" id="WP_106870552.1">
    <property type="nucleotide sequence ID" value="NZ_CP053841.1"/>
</dbReference>
<dbReference type="NCBIfam" id="TIGR01552">
    <property type="entry name" value="phd_fam"/>
    <property type="match status" value="1"/>
</dbReference>
<dbReference type="AlphaFoldDB" id="A0A2P8R2N8"/>
<evidence type="ECO:0000313" key="4">
    <source>
        <dbReference type="Proteomes" id="UP000240535"/>
    </source>
</evidence>
<accession>A0A2P8R2N8</accession>
<evidence type="ECO:0000256" key="1">
    <source>
        <dbReference type="ARBA" id="ARBA00009981"/>
    </source>
</evidence>
<dbReference type="InterPro" id="IPR036165">
    <property type="entry name" value="YefM-like_sf"/>
</dbReference>
<reference evidence="4" key="1">
    <citation type="submission" date="2017-10" db="EMBL/GenBank/DDBJ databases">
        <title>Campylobacter species from seals.</title>
        <authorList>
            <person name="Gilbert M.J."/>
            <person name="Zomer A.L."/>
            <person name="Timmerman A.J."/>
            <person name="Duim B."/>
            <person name="Wagenaar J.A."/>
        </authorList>
    </citation>
    <scope>NUCLEOTIDE SEQUENCE [LARGE SCALE GENOMIC DNA]</scope>
    <source>
        <strain evidence="4">17S00004-5</strain>
    </source>
</reference>